<organism evidence="1 2">
    <name type="scientific">Batrachochytrium dendrobatidis (strain JEL423)</name>
    <dbReference type="NCBI Taxonomy" id="403673"/>
    <lineage>
        <taxon>Eukaryota</taxon>
        <taxon>Fungi</taxon>
        <taxon>Fungi incertae sedis</taxon>
        <taxon>Chytridiomycota</taxon>
        <taxon>Chytridiomycota incertae sedis</taxon>
        <taxon>Chytridiomycetes</taxon>
        <taxon>Rhizophydiales</taxon>
        <taxon>Rhizophydiales incertae sedis</taxon>
        <taxon>Batrachochytrium</taxon>
    </lineage>
</organism>
<reference evidence="1 2" key="2">
    <citation type="submission" date="2016-05" db="EMBL/GenBank/DDBJ databases">
        <title>Lineage-specific infection strategies underlie the spectrum of fungal disease in amphibians.</title>
        <authorList>
            <person name="Cuomo C.A."/>
            <person name="Farrer R.A."/>
            <person name="James T."/>
            <person name="Longcore J."/>
            <person name="Birren B."/>
        </authorList>
    </citation>
    <scope>NUCLEOTIDE SEQUENCE [LARGE SCALE GENOMIC DNA]</scope>
    <source>
        <strain evidence="1 2">JEL423</strain>
    </source>
</reference>
<protein>
    <submittedName>
        <fullName evidence="1">Uncharacterized protein</fullName>
    </submittedName>
</protein>
<accession>A0A177WCL5</accession>
<sequence length="126" mass="14671">MLKPEDFKSHIITKCELLEWAEKNNRETKGKRYEDKCTMVVLSPNSMRVDAYSKYPSNKVFELQSILTINSFRTCKELPALEDLAAIQQNVRKTEFVQSSFDREDEDSKSYVSDDEFFGGLVQHSF</sequence>
<dbReference type="VEuPathDB" id="FungiDB:BDEG_21822"/>
<name>A0A177WCL5_BATDL</name>
<reference evidence="1 2" key="1">
    <citation type="submission" date="2006-10" db="EMBL/GenBank/DDBJ databases">
        <title>The Genome Sequence of Batrachochytrium dendrobatidis JEL423.</title>
        <authorList>
            <consortium name="The Broad Institute Genome Sequencing Platform"/>
            <person name="Birren B."/>
            <person name="Lander E."/>
            <person name="Galagan J."/>
            <person name="Cuomo C."/>
            <person name="Devon K."/>
            <person name="Jaffe D."/>
            <person name="Butler J."/>
            <person name="Alvarez P."/>
            <person name="Gnerre S."/>
            <person name="Grabherr M."/>
            <person name="Kleber M."/>
            <person name="Mauceli E."/>
            <person name="Brockman W."/>
            <person name="Young S."/>
            <person name="LaButti K."/>
            <person name="Sykes S."/>
            <person name="DeCaprio D."/>
            <person name="Crawford M."/>
            <person name="Koehrsen M."/>
            <person name="Engels R."/>
            <person name="Montgomery P."/>
            <person name="Pearson M."/>
            <person name="Howarth C."/>
            <person name="Larson L."/>
            <person name="White J."/>
            <person name="O'Leary S."/>
            <person name="Kodira C."/>
            <person name="Zeng Q."/>
            <person name="Yandava C."/>
            <person name="Alvarado L."/>
            <person name="Longcore J."/>
            <person name="James T."/>
        </authorList>
    </citation>
    <scope>NUCLEOTIDE SEQUENCE [LARGE SCALE GENOMIC DNA]</scope>
    <source>
        <strain evidence="1 2">JEL423</strain>
    </source>
</reference>
<dbReference type="AlphaFoldDB" id="A0A177WCL5"/>
<dbReference type="EMBL" id="DS022301">
    <property type="protein sequence ID" value="OAJ37847.1"/>
    <property type="molecule type" value="Genomic_DNA"/>
</dbReference>
<evidence type="ECO:0000313" key="1">
    <source>
        <dbReference type="EMBL" id="OAJ37847.1"/>
    </source>
</evidence>
<dbReference type="Proteomes" id="UP000077115">
    <property type="component" value="Unassembled WGS sequence"/>
</dbReference>
<proteinExistence type="predicted"/>
<gene>
    <name evidence="1" type="ORF">BDEG_21822</name>
</gene>
<evidence type="ECO:0000313" key="2">
    <source>
        <dbReference type="Proteomes" id="UP000077115"/>
    </source>
</evidence>